<keyword evidence="3" id="KW-1185">Reference proteome</keyword>
<dbReference type="OrthoDB" id="6371025at2759"/>
<gene>
    <name evidence="2" type="ORF">DAPPUDRAFT_331396</name>
</gene>
<dbReference type="PhylomeDB" id="E9HMC7"/>
<dbReference type="Proteomes" id="UP000000305">
    <property type="component" value="Unassembled WGS sequence"/>
</dbReference>
<dbReference type="AlphaFoldDB" id="E9HMC7"/>
<accession>E9HMC7</accession>
<protein>
    <submittedName>
        <fullName evidence="2">Uncharacterized protein</fullName>
    </submittedName>
</protein>
<dbReference type="KEGG" id="dpx:DAPPUDRAFT_331396"/>
<proteinExistence type="predicted"/>
<evidence type="ECO:0000313" key="2">
    <source>
        <dbReference type="EMBL" id="EFX67129.1"/>
    </source>
</evidence>
<keyword evidence="1" id="KW-0812">Transmembrane</keyword>
<dbReference type="HOGENOM" id="CLU_144360_0_0_1"/>
<reference evidence="2 3" key="1">
    <citation type="journal article" date="2011" name="Science">
        <title>The ecoresponsive genome of Daphnia pulex.</title>
        <authorList>
            <person name="Colbourne J.K."/>
            <person name="Pfrender M.E."/>
            <person name="Gilbert D."/>
            <person name="Thomas W.K."/>
            <person name="Tucker A."/>
            <person name="Oakley T.H."/>
            <person name="Tokishita S."/>
            <person name="Aerts A."/>
            <person name="Arnold G.J."/>
            <person name="Basu M.K."/>
            <person name="Bauer D.J."/>
            <person name="Caceres C.E."/>
            <person name="Carmel L."/>
            <person name="Casola C."/>
            <person name="Choi J.H."/>
            <person name="Detter J.C."/>
            <person name="Dong Q."/>
            <person name="Dusheyko S."/>
            <person name="Eads B.D."/>
            <person name="Frohlich T."/>
            <person name="Geiler-Samerotte K.A."/>
            <person name="Gerlach D."/>
            <person name="Hatcher P."/>
            <person name="Jogdeo S."/>
            <person name="Krijgsveld J."/>
            <person name="Kriventseva E.V."/>
            <person name="Kultz D."/>
            <person name="Laforsch C."/>
            <person name="Lindquist E."/>
            <person name="Lopez J."/>
            <person name="Manak J.R."/>
            <person name="Muller J."/>
            <person name="Pangilinan J."/>
            <person name="Patwardhan R.P."/>
            <person name="Pitluck S."/>
            <person name="Pritham E.J."/>
            <person name="Rechtsteiner A."/>
            <person name="Rho M."/>
            <person name="Rogozin I.B."/>
            <person name="Sakarya O."/>
            <person name="Salamov A."/>
            <person name="Schaack S."/>
            <person name="Shapiro H."/>
            <person name="Shiga Y."/>
            <person name="Skalitzky C."/>
            <person name="Smith Z."/>
            <person name="Souvorov A."/>
            <person name="Sung W."/>
            <person name="Tang Z."/>
            <person name="Tsuchiya D."/>
            <person name="Tu H."/>
            <person name="Vos H."/>
            <person name="Wang M."/>
            <person name="Wolf Y.I."/>
            <person name="Yamagata H."/>
            <person name="Yamada T."/>
            <person name="Ye Y."/>
            <person name="Shaw J.R."/>
            <person name="Andrews J."/>
            <person name="Crease T.J."/>
            <person name="Tang H."/>
            <person name="Lucas S.M."/>
            <person name="Robertson H.M."/>
            <person name="Bork P."/>
            <person name="Koonin E.V."/>
            <person name="Zdobnov E.M."/>
            <person name="Grigoriev I.V."/>
            <person name="Lynch M."/>
            <person name="Boore J.L."/>
        </authorList>
    </citation>
    <scope>NUCLEOTIDE SEQUENCE [LARGE SCALE GENOMIC DNA]</scope>
</reference>
<dbReference type="EMBL" id="GL732685">
    <property type="protein sequence ID" value="EFX67129.1"/>
    <property type="molecule type" value="Genomic_DNA"/>
</dbReference>
<name>E9HMC7_DAPPU</name>
<feature type="transmembrane region" description="Helical" evidence="1">
    <location>
        <begin position="21"/>
        <end position="46"/>
    </location>
</feature>
<evidence type="ECO:0000313" key="3">
    <source>
        <dbReference type="Proteomes" id="UP000000305"/>
    </source>
</evidence>
<sequence>MIQLDDGKDTLDRQVSAQQQLFLILNMYKSMTLLVLVALAACAFAMEAQDQETAEQYYRIHGVYPSWYQYGVNAFNGVRAFPGYTGYPYAGYPYTGYPSAVYPAAAASTVVKNVAYPYTTYPAYGYGFNTFPYGTYGAVPYVAAAPAAAPAKA</sequence>
<keyword evidence="1" id="KW-0472">Membrane</keyword>
<organism evidence="2 3">
    <name type="scientific">Daphnia pulex</name>
    <name type="common">Water flea</name>
    <dbReference type="NCBI Taxonomy" id="6669"/>
    <lineage>
        <taxon>Eukaryota</taxon>
        <taxon>Metazoa</taxon>
        <taxon>Ecdysozoa</taxon>
        <taxon>Arthropoda</taxon>
        <taxon>Crustacea</taxon>
        <taxon>Branchiopoda</taxon>
        <taxon>Diplostraca</taxon>
        <taxon>Cladocera</taxon>
        <taxon>Anomopoda</taxon>
        <taxon>Daphniidae</taxon>
        <taxon>Daphnia</taxon>
    </lineage>
</organism>
<keyword evidence="1" id="KW-1133">Transmembrane helix</keyword>
<dbReference type="InParanoid" id="E9HMC7"/>
<evidence type="ECO:0000256" key="1">
    <source>
        <dbReference type="SAM" id="Phobius"/>
    </source>
</evidence>